<proteinExistence type="predicted"/>
<dbReference type="RefSeq" id="WP_013028978.1">
    <property type="nucleotide sequence ID" value="NC_013959.1"/>
</dbReference>
<dbReference type="AlphaFoldDB" id="D5CPD9"/>
<reference evidence="1 2" key="1">
    <citation type="submission" date="2010-03" db="EMBL/GenBank/DDBJ databases">
        <title>Complete sequence of Sideroxydans lithotrophicus ES-1.</title>
        <authorList>
            <consortium name="US DOE Joint Genome Institute"/>
            <person name="Lucas S."/>
            <person name="Copeland A."/>
            <person name="Lapidus A."/>
            <person name="Cheng J.-F."/>
            <person name="Bruce D."/>
            <person name="Goodwin L."/>
            <person name="Pitluck S."/>
            <person name="Munk A.C."/>
            <person name="Detter J.C."/>
            <person name="Han C."/>
            <person name="Tapia R."/>
            <person name="Larimer F."/>
            <person name="Land M."/>
            <person name="Hauser L."/>
            <person name="Kyrpides N."/>
            <person name="Ivanova N."/>
            <person name="Emerson D."/>
            <person name="Woyke T."/>
        </authorList>
    </citation>
    <scope>NUCLEOTIDE SEQUENCE [LARGE SCALE GENOMIC DNA]</scope>
    <source>
        <strain evidence="1 2">ES-1</strain>
    </source>
</reference>
<organism evidence="1 2">
    <name type="scientific">Sideroxydans lithotrophicus (strain ES-1)</name>
    <dbReference type="NCBI Taxonomy" id="580332"/>
    <lineage>
        <taxon>Bacteria</taxon>
        <taxon>Pseudomonadati</taxon>
        <taxon>Pseudomonadota</taxon>
        <taxon>Betaproteobacteria</taxon>
        <taxon>Nitrosomonadales</taxon>
        <taxon>Gallionellaceae</taxon>
        <taxon>Sideroxydans</taxon>
    </lineage>
</organism>
<evidence type="ECO:0000313" key="1">
    <source>
        <dbReference type="EMBL" id="ADE11080.1"/>
    </source>
</evidence>
<dbReference type="HOGENOM" id="CLU_147174_0_0_4"/>
<name>D5CPD9_SIDLE</name>
<dbReference type="Proteomes" id="UP000001625">
    <property type="component" value="Chromosome"/>
</dbReference>
<dbReference type="STRING" id="580332.Slit_0841"/>
<dbReference type="eggNOG" id="COG2361">
    <property type="taxonomic scope" value="Bacteria"/>
</dbReference>
<sequence length="116" mass="13014">MLTGAMLGLMQKLALDIMILTDEIGEEEFFASRMTRAQTLQLLRSLVQTAANLPAGTRERMPQIDWAAWAALQIALARPSQHPLQIWVAIKELTPLTVQQLNGYKKVQPQLFSMVP</sequence>
<dbReference type="OrthoDB" id="8562559at2"/>
<evidence type="ECO:0000313" key="2">
    <source>
        <dbReference type="Proteomes" id="UP000001625"/>
    </source>
</evidence>
<dbReference type="KEGG" id="slt:Slit_0841"/>
<dbReference type="EMBL" id="CP001965">
    <property type="protein sequence ID" value="ADE11080.1"/>
    <property type="molecule type" value="Genomic_DNA"/>
</dbReference>
<keyword evidence="2" id="KW-1185">Reference proteome</keyword>
<protein>
    <submittedName>
        <fullName evidence="1">Uncharacterized protein</fullName>
    </submittedName>
</protein>
<accession>D5CPD9</accession>
<gene>
    <name evidence="1" type="ordered locus">Slit_0841</name>
</gene>